<dbReference type="InterPro" id="IPR000172">
    <property type="entry name" value="GMC_OxRdtase_N"/>
</dbReference>
<evidence type="ECO:0000256" key="4">
    <source>
        <dbReference type="ARBA" id="ARBA00023002"/>
    </source>
</evidence>
<name>A0A381QGR4_9ZZZZ</name>
<keyword evidence="2" id="KW-0285">Flavoprotein</keyword>
<dbReference type="PANTHER" id="PTHR46056:SF12">
    <property type="entry name" value="LONG-CHAIN-ALCOHOL OXIDASE"/>
    <property type="match status" value="1"/>
</dbReference>
<evidence type="ECO:0008006" key="8">
    <source>
        <dbReference type="Google" id="ProtNLM"/>
    </source>
</evidence>
<dbReference type="InterPro" id="IPR007867">
    <property type="entry name" value="GMC_OxRtase_C"/>
</dbReference>
<evidence type="ECO:0000256" key="1">
    <source>
        <dbReference type="ARBA" id="ARBA00010790"/>
    </source>
</evidence>
<dbReference type="Gene3D" id="3.50.50.60">
    <property type="entry name" value="FAD/NAD(P)-binding domain"/>
    <property type="match status" value="2"/>
</dbReference>
<dbReference type="Pfam" id="PF05199">
    <property type="entry name" value="GMC_oxred_C"/>
    <property type="match status" value="1"/>
</dbReference>
<dbReference type="Pfam" id="PF13450">
    <property type="entry name" value="NAD_binding_8"/>
    <property type="match status" value="1"/>
</dbReference>
<evidence type="ECO:0000256" key="2">
    <source>
        <dbReference type="ARBA" id="ARBA00022630"/>
    </source>
</evidence>
<sequence>MTDDVVDVLIVGAGASGAAVAWSLAETKMRILCLEQGGWMNPSEYASTKRDWEVLQGTEFAISPNFRDRAADYPINDDESPIAVANFNAVGGSTILYSAHFPRMHPSDFQVRTLDGVADDWPIDYQTLEPFFAENDRNIGVSGLAGDPAYPYHEPPLPPVPLGLMGETMGRGFNKLGWHWWPSDTAIITRPYEGREQCVNLGPCNAGCAKGAKSSADITYWPIAQRQGVELKTDCRVREITVDEHDMATGAIYFDADGVEHHQRAEVVIMACNGVGTPRLLLNSTSPNFPDGLANRSGLVGKNLMFHPWGHVGGVFDQALASHFGPQGSCMLSQEFYETDPNRDFVRGYNMQITRGGGPVATARNGVAQGNIPWGTGHHEAFDKYYDRTINLGLCCEDLPEEHNTVTLDPELKDSNGIPAPKVAYTLSENSRKMLDHGMEKGAEVMQAAGAWDIQTHAPIRMAGWHLLGTARMGKNPSGSVVNEWGRSHDVRNLFIVDGSVFVTSGAVNPTTTIQAVALYIADSMKRNLANLFD</sequence>
<dbReference type="GO" id="GO:0016614">
    <property type="term" value="F:oxidoreductase activity, acting on CH-OH group of donors"/>
    <property type="evidence" value="ECO:0007669"/>
    <property type="project" value="InterPro"/>
</dbReference>
<proteinExistence type="inferred from homology"/>
<organism evidence="7">
    <name type="scientific">marine metagenome</name>
    <dbReference type="NCBI Taxonomy" id="408172"/>
    <lineage>
        <taxon>unclassified sequences</taxon>
        <taxon>metagenomes</taxon>
        <taxon>ecological metagenomes</taxon>
    </lineage>
</organism>
<protein>
    <recommendedName>
        <fullName evidence="8">Glucose-methanol-choline oxidoreductase C-terminal domain-containing protein</fullName>
    </recommendedName>
</protein>
<evidence type="ECO:0000313" key="7">
    <source>
        <dbReference type="EMBL" id="SUZ77569.1"/>
    </source>
</evidence>
<dbReference type="PANTHER" id="PTHR46056">
    <property type="entry name" value="LONG-CHAIN-ALCOHOL OXIDASE"/>
    <property type="match status" value="1"/>
</dbReference>
<dbReference type="EMBL" id="UINC01001321">
    <property type="protein sequence ID" value="SUZ77569.1"/>
    <property type="molecule type" value="Genomic_DNA"/>
</dbReference>
<feature type="domain" description="Glucose-methanol-choline oxidoreductase N-terminal" evidence="5">
    <location>
        <begin position="197"/>
        <end position="308"/>
    </location>
</feature>
<evidence type="ECO:0000259" key="5">
    <source>
        <dbReference type="Pfam" id="PF00732"/>
    </source>
</evidence>
<reference evidence="7" key="1">
    <citation type="submission" date="2018-05" db="EMBL/GenBank/DDBJ databases">
        <authorList>
            <person name="Lanie J.A."/>
            <person name="Ng W.-L."/>
            <person name="Kazmierczak K.M."/>
            <person name="Andrzejewski T.M."/>
            <person name="Davidsen T.M."/>
            <person name="Wayne K.J."/>
            <person name="Tettelin H."/>
            <person name="Glass J.I."/>
            <person name="Rusch D."/>
            <person name="Podicherti R."/>
            <person name="Tsui H.-C.T."/>
            <person name="Winkler M.E."/>
        </authorList>
    </citation>
    <scope>NUCLEOTIDE SEQUENCE</scope>
</reference>
<dbReference type="InterPro" id="IPR036188">
    <property type="entry name" value="FAD/NAD-bd_sf"/>
</dbReference>
<comment type="similarity">
    <text evidence="1">Belongs to the GMC oxidoreductase family.</text>
</comment>
<keyword evidence="3" id="KW-0274">FAD</keyword>
<gene>
    <name evidence="7" type="ORF">METZ01_LOCUS30423</name>
</gene>
<dbReference type="SUPFAM" id="SSF51905">
    <property type="entry name" value="FAD/NAD(P)-binding domain"/>
    <property type="match status" value="1"/>
</dbReference>
<keyword evidence="4" id="KW-0560">Oxidoreductase</keyword>
<dbReference type="AlphaFoldDB" id="A0A381QGR4"/>
<dbReference type="GO" id="GO:0050660">
    <property type="term" value="F:flavin adenine dinucleotide binding"/>
    <property type="evidence" value="ECO:0007669"/>
    <property type="project" value="InterPro"/>
</dbReference>
<evidence type="ECO:0000259" key="6">
    <source>
        <dbReference type="Pfam" id="PF05199"/>
    </source>
</evidence>
<feature type="domain" description="Glucose-methanol-choline oxidoreductase C-terminal" evidence="6">
    <location>
        <begin position="400"/>
        <end position="518"/>
    </location>
</feature>
<dbReference type="Pfam" id="PF00732">
    <property type="entry name" value="GMC_oxred_N"/>
    <property type="match status" value="1"/>
</dbReference>
<evidence type="ECO:0000256" key="3">
    <source>
        <dbReference type="ARBA" id="ARBA00022827"/>
    </source>
</evidence>
<accession>A0A381QGR4</accession>
<dbReference type="SUPFAM" id="SSF54373">
    <property type="entry name" value="FAD-linked reductases, C-terminal domain"/>
    <property type="match status" value="1"/>
</dbReference>